<dbReference type="Gene3D" id="2.60.40.60">
    <property type="entry name" value="Cadherins"/>
    <property type="match status" value="1"/>
</dbReference>
<dbReference type="Proteomes" id="UP000518266">
    <property type="component" value="Unassembled WGS sequence"/>
</dbReference>
<dbReference type="InterPro" id="IPR050971">
    <property type="entry name" value="Cadherin-domain_protein"/>
</dbReference>
<evidence type="ECO:0000256" key="4">
    <source>
        <dbReference type="ARBA" id="ARBA00022837"/>
    </source>
</evidence>
<keyword evidence="3" id="KW-0677">Repeat</keyword>
<dbReference type="PANTHER" id="PTHR24025:SF23">
    <property type="entry name" value="NEURAL-CADHERIN"/>
    <property type="match status" value="1"/>
</dbReference>
<dbReference type="GO" id="GO:0005509">
    <property type="term" value="F:calcium ion binding"/>
    <property type="evidence" value="ECO:0007669"/>
    <property type="project" value="InterPro"/>
</dbReference>
<keyword evidence="5" id="KW-0130">Cell adhesion</keyword>
<evidence type="ECO:0000256" key="5">
    <source>
        <dbReference type="ARBA" id="ARBA00022889"/>
    </source>
</evidence>
<proteinExistence type="predicted"/>
<dbReference type="GO" id="GO:0005911">
    <property type="term" value="C:cell-cell junction"/>
    <property type="evidence" value="ECO:0007669"/>
    <property type="project" value="TreeGrafter"/>
</dbReference>
<accession>A0A7J5ZGB2</accession>
<reference evidence="8 9" key="1">
    <citation type="submission" date="2020-03" db="EMBL/GenBank/DDBJ databases">
        <title>Dissostichus mawsoni Genome sequencing and assembly.</title>
        <authorList>
            <person name="Park H."/>
        </authorList>
    </citation>
    <scope>NUCLEOTIDE SEQUENCE [LARGE SCALE GENOMIC DNA]</scope>
    <source>
        <strain evidence="8">DM0001</strain>
        <tissue evidence="8">Muscle</tissue>
    </source>
</reference>
<dbReference type="GO" id="GO:0016020">
    <property type="term" value="C:membrane"/>
    <property type="evidence" value="ECO:0007669"/>
    <property type="project" value="UniProtKB-SubCell"/>
</dbReference>
<comment type="subcellular location">
    <subcellularLocation>
        <location evidence="1">Membrane</location>
    </subcellularLocation>
</comment>
<evidence type="ECO:0000256" key="2">
    <source>
        <dbReference type="ARBA" id="ARBA00022692"/>
    </source>
</evidence>
<sequence>MHMCLVTRSSSNDRHCNPQHPYYDENDNVPQLTETTLDICKSDGLSQANITAFDLDQDPFGGPFSFKLQEKEKGKWKIDPTQGYTTKLVKERTVHSGEYDLVLKVSGLQGEEAVYNLSVIVCNCVDITKPNCRIRKAKGSG</sequence>
<evidence type="ECO:0000256" key="7">
    <source>
        <dbReference type="ARBA" id="ARBA00023136"/>
    </source>
</evidence>
<comment type="caution">
    <text evidence="8">The sequence shown here is derived from an EMBL/GenBank/DDBJ whole genome shotgun (WGS) entry which is preliminary data.</text>
</comment>
<dbReference type="PANTHER" id="PTHR24025">
    <property type="entry name" value="DESMOGLEIN FAMILY MEMBER"/>
    <property type="match status" value="1"/>
</dbReference>
<dbReference type="SUPFAM" id="SSF49313">
    <property type="entry name" value="Cadherin-like"/>
    <property type="match status" value="1"/>
</dbReference>
<evidence type="ECO:0000256" key="3">
    <source>
        <dbReference type="ARBA" id="ARBA00022737"/>
    </source>
</evidence>
<gene>
    <name evidence="8" type="ORF">F7725_000935</name>
</gene>
<name>A0A7J5ZGB2_DISMA</name>
<keyword evidence="6" id="KW-1133">Transmembrane helix</keyword>
<keyword evidence="9" id="KW-1185">Reference proteome</keyword>
<evidence type="ECO:0000256" key="1">
    <source>
        <dbReference type="ARBA" id="ARBA00004370"/>
    </source>
</evidence>
<evidence type="ECO:0000256" key="6">
    <source>
        <dbReference type="ARBA" id="ARBA00022989"/>
    </source>
</evidence>
<dbReference type="AlphaFoldDB" id="A0A7J5ZGB2"/>
<dbReference type="GO" id="GO:0098609">
    <property type="term" value="P:cell-cell adhesion"/>
    <property type="evidence" value="ECO:0007669"/>
    <property type="project" value="TreeGrafter"/>
</dbReference>
<dbReference type="EMBL" id="JAAKFY010000002">
    <property type="protein sequence ID" value="KAF3860680.1"/>
    <property type="molecule type" value="Genomic_DNA"/>
</dbReference>
<evidence type="ECO:0000313" key="8">
    <source>
        <dbReference type="EMBL" id="KAF3860680.1"/>
    </source>
</evidence>
<keyword evidence="2" id="KW-0812">Transmembrane</keyword>
<keyword evidence="7" id="KW-0472">Membrane</keyword>
<keyword evidence="4" id="KW-0106">Calcium</keyword>
<evidence type="ECO:0000313" key="9">
    <source>
        <dbReference type="Proteomes" id="UP000518266"/>
    </source>
</evidence>
<organism evidence="8 9">
    <name type="scientific">Dissostichus mawsoni</name>
    <name type="common">Antarctic cod</name>
    <dbReference type="NCBI Taxonomy" id="36200"/>
    <lineage>
        <taxon>Eukaryota</taxon>
        <taxon>Metazoa</taxon>
        <taxon>Chordata</taxon>
        <taxon>Craniata</taxon>
        <taxon>Vertebrata</taxon>
        <taxon>Euteleostomi</taxon>
        <taxon>Actinopterygii</taxon>
        <taxon>Neopterygii</taxon>
        <taxon>Teleostei</taxon>
        <taxon>Neoteleostei</taxon>
        <taxon>Acanthomorphata</taxon>
        <taxon>Eupercaria</taxon>
        <taxon>Perciformes</taxon>
        <taxon>Notothenioidei</taxon>
        <taxon>Nototheniidae</taxon>
        <taxon>Dissostichus</taxon>
    </lineage>
</organism>
<protein>
    <submittedName>
        <fullName evidence="8">Uncharacterized protein</fullName>
    </submittedName>
</protein>
<dbReference type="OrthoDB" id="9045962at2759"/>
<dbReference type="InterPro" id="IPR015919">
    <property type="entry name" value="Cadherin-like_sf"/>
</dbReference>